<dbReference type="Pfam" id="PF10358">
    <property type="entry name" value="NT-C2"/>
    <property type="match status" value="1"/>
</dbReference>
<protein>
    <recommendedName>
        <fullName evidence="2">C2 NT-type domain-containing protein</fullName>
    </recommendedName>
</protein>
<sequence length="454" mass="50925">MSRQDSVIVTMKITTLTITRSTSGSISLSWSRHKKGGKTSTKKIGENDLSFDFDAVFPMECNFKRRKDKWADKIVTIELHYNGKRQHKWPVNLSELFSSDIIATTLKCENASLGSISVEIILSLGADTEKSPQKAGNPRKSGIPKPSSAAPVAIPRKPKIGNDGKRGLSPSKATHGQKYRSIAVNDYHVEEAMPSSDLTALINSHNSTNNVLPGIRTNHRRTASTHIQNSIAAQLFDEENLQMKAKIDEFTKRMREDGPKYQNGVPRYGIKIIDYFSEQPRGTSFINPLSNICVSLCAYAQTSLEACLYSFMSLTCIYAGLKNYGWDSMARNYDIKDKVDSLFKDLIGQLNNLYKNELAKNDDGINEKLLDLFEEILNGDEFGEFLVKLILLTLFSSLPPKIAKMRIKATGVEKMTFFDESLMDVEDEEDKLIDDQKAMNDALEHIEDVPYPDV</sequence>
<name>A0A1J4KNP2_9EUKA</name>
<proteinExistence type="predicted"/>
<gene>
    <name evidence="3" type="ORF">TRFO_19418</name>
</gene>
<comment type="caution">
    <text evidence="3">The sequence shown here is derived from an EMBL/GenBank/DDBJ whole genome shotgun (WGS) entry which is preliminary data.</text>
</comment>
<reference evidence="3" key="1">
    <citation type="submission" date="2016-10" db="EMBL/GenBank/DDBJ databases">
        <authorList>
            <person name="Benchimol M."/>
            <person name="Almeida L.G."/>
            <person name="Vasconcelos A.T."/>
            <person name="Perreira-Neves A."/>
            <person name="Rosa I.A."/>
            <person name="Tasca T."/>
            <person name="Bogo M.R."/>
            <person name="de Souza W."/>
        </authorList>
    </citation>
    <scope>NUCLEOTIDE SEQUENCE [LARGE SCALE GENOMIC DNA]</scope>
    <source>
        <strain evidence="3">K</strain>
    </source>
</reference>
<evidence type="ECO:0000313" key="4">
    <source>
        <dbReference type="Proteomes" id="UP000179807"/>
    </source>
</evidence>
<evidence type="ECO:0000256" key="1">
    <source>
        <dbReference type="SAM" id="MobiDB-lite"/>
    </source>
</evidence>
<organism evidence="3 4">
    <name type="scientific">Tritrichomonas foetus</name>
    <dbReference type="NCBI Taxonomy" id="1144522"/>
    <lineage>
        <taxon>Eukaryota</taxon>
        <taxon>Metamonada</taxon>
        <taxon>Parabasalia</taxon>
        <taxon>Tritrichomonadida</taxon>
        <taxon>Tritrichomonadidae</taxon>
        <taxon>Tritrichomonas</taxon>
    </lineage>
</organism>
<dbReference type="EMBL" id="MLAK01000595">
    <property type="protein sequence ID" value="OHT11029.1"/>
    <property type="molecule type" value="Genomic_DNA"/>
</dbReference>
<dbReference type="AlphaFoldDB" id="A0A1J4KNP2"/>
<dbReference type="GeneID" id="94835487"/>
<feature type="region of interest" description="Disordered" evidence="1">
    <location>
        <begin position="128"/>
        <end position="177"/>
    </location>
</feature>
<dbReference type="VEuPathDB" id="TrichDB:TRFO_19418"/>
<evidence type="ECO:0000259" key="2">
    <source>
        <dbReference type="Pfam" id="PF10358"/>
    </source>
</evidence>
<dbReference type="Proteomes" id="UP000179807">
    <property type="component" value="Unassembled WGS sequence"/>
</dbReference>
<dbReference type="RefSeq" id="XP_068364165.1">
    <property type="nucleotide sequence ID" value="XM_068500783.1"/>
</dbReference>
<feature type="domain" description="C2 NT-type" evidence="2">
    <location>
        <begin position="7"/>
        <end position="111"/>
    </location>
</feature>
<dbReference type="InterPro" id="IPR019448">
    <property type="entry name" value="NT-C2"/>
</dbReference>
<evidence type="ECO:0000313" key="3">
    <source>
        <dbReference type="EMBL" id="OHT11029.1"/>
    </source>
</evidence>
<keyword evidence="4" id="KW-1185">Reference proteome</keyword>
<accession>A0A1J4KNP2</accession>